<dbReference type="EMBL" id="VSSQ01051324">
    <property type="protein sequence ID" value="MPN05411.1"/>
    <property type="molecule type" value="Genomic_DNA"/>
</dbReference>
<accession>A0A645ETQ0</accession>
<evidence type="ECO:0000313" key="1">
    <source>
        <dbReference type="EMBL" id="MPN05411.1"/>
    </source>
</evidence>
<comment type="caution">
    <text evidence="1">The sequence shown here is derived from an EMBL/GenBank/DDBJ whole genome shotgun (WGS) entry which is preliminary data.</text>
</comment>
<sequence length="73" mass="8614">MTFENYDTFIRDNIYFGDIDFTSKSNALMFLSGYDSLHTVHDIYIDNFLINGEKVTDMNLIGRNKFVKNIFMK</sequence>
<organism evidence="1">
    <name type="scientific">bioreactor metagenome</name>
    <dbReference type="NCBI Taxonomy" id="1076179"/>
    <lineage>
        <taxon>unclassified sequences</taxon>
        <taxon>metagenomes</taxon>
        <taxon>ecological metagenomes</taxon>
    </lineage>
</organism>
<reference evidence="1" key="1">
    <citation type="submission" date="2019-08" db="EMBL/GenBank/DDBJ databases">
        <authorList>
            <person name="Kucharzyk K."/>
            <person name="Murdoch R.W."/>
            <person name="Higgins S."/>
            <person name="Loffler F."/>
        </authorList>
    </citation>
    <scope>NUCLEOTIDE SEQUENCE</scope>
</reference>
<proteinExistence type="predicted"/>
<protein>
    <submittedName>
        <fullName evidence="1">Uncharacterized protein</fullName>
    </submittedName>
</protein>
<name>A0A645ETQ0_9ZZZZ</name>
<dbReference type="AlphaFoldDB" id="A0A645ETQ0"/>
<gene>
    <name evidence="1" type="ORF">SDC9_152661</name>
</gene>